<dbReference type="InterPro" id="IPR014748">
    <property type="entry name" value="Enoyl-CoA_hydra_C"/>
</dbReference>
<evidence type="ECO:0000256" key="3">
    <source>
        <dbReference type="ARBA" id="ARBA00023239"/>
    </source>
</evidence>
<evidence type="ECO:0000256" key="2">
    <source>
        <dbReference type="ARBA" id="ARBA00023098"/>
    </source>
</evidence>
<dbReference type="AlphaFoldDB" id="A0A942SV40"/>
<dbReference type="Gene3D" id="3.90.226.10">
    <property type="entry name" value="2-enoyl-CoA Hydratase, Chain A, domain 1"/>
    <property type="match status" value="1"/>
</dbReference>
<dbReference type="NCBIfam" id="NF006100">
    <property type="entry name" value="PRK08252.1"/>
    <property type="match status" value="1"/>
</dbReference>
<keyword evidence="7" id="KW-1185">Reference proteome</keyword>
<evidence type="ECO:0000313" key="7">
    <source>
        <dbReference type="Proteomes" id="UP000677265"/>
    </source>
</evidence>
<dbReference type="Pfam" id="PF00378">
    <property type="entry name" value="ECH_1"/>
    <property type="match status" value="1"/>
</dbReference>
<dbReference type="SUPFAM" id="SSF52096">
    <property type="entry name" value="ClpP/crotonase"/>
    <property type="match status" value="1"/>
</dbReference>
<dbReference type="CDD" id="cd06558">
    <property type="entry name" value="crotonase-like"/>
    <property type="match status" value="1"/>
</dbReference>
<proteinExistence type="inferred from homology"/>
<dbReference type="RefSeq" id="WP_213140369.1">
    <property type="nucleotide sequence ID" value="NZ_JAGYPE020000001.1"/>
</dbReference>
<dbReference type="InterPro" id="IPR018376">
    <property type="entry name" value="Enoyl-CoA_hyd/isom_CS"/>
</dbReference>
<accession>A0A942SV40</accession>
<sequence>MDYQAIIVEKIGRIAVITFNRPEAMNAVNSRLWLETGTALKEFNEDPDLWVAILTGAGDRAFSAGADLKEIGAGGFSTTDEMKEWGFAGIVRHHISKPVIAAVNGFALGGGTEIALACDLIVASEKASFGLPEVKRGLIAGGGGLLRLPRQIPLKVAMRVILTGNPISAEEAKQWGLVNEVVPHDQVLNAAIKLAEEIICNAPLAVKASKEIVYRGLDTSMTFPPEGWSINNEYTSQVFVSNDAKEGPRAFAEKRKPNWSGQ</sequence>
<dbReference type="EMBL" id="JAGYPE020000001">
    <property type="protein sequence ID" value="MCH6263961.1"/>
    <property type="molecule type" value="Genomic_DNA"/>
</dbReference>
<organism evidence="5">
    <name type="scientific">Neobacillus citreus</name>
    <dbReference type="NCBI Taxonomy" id="2833578"/>
    <lineage>
        <taxon>Bacteria</taxon>
        <taxon>Bacillati</taxon>
        <taxon>Bacillota</taxon>
        <taxon>Bacilli</taxon>
        <taxon>Bacillales</taxon>
        <taxon>Bacillaceae</taxon>
        <taxon>Neobacillus</taxon>
    </lineage>
</organism>
<dbReference type="PANTHER" id="PTHR11941">
    <property type="entry name" value="ENOYL-COA HYDRATASE-RELATED"/>
    <property type="match status" value="1"/>
</dbReference>
<name>A0A942SV40_9BACI</name>
<dbReference type="GO" id="GO:0006635">
    <property type="term" value="P:fatty acid beta-oxidation"/>
    <property type="evidence" value="ECO:0007669"/>
    <property type="project" value="TreeGrafter"/>
</dbReference>
<keyword evidence="2" id="KW-0443">Lipid metabolism</keyword>
<dbReference type="InterPro" id="IPR029045">
    <property type="entry name" value="ClpP/crotonase-like_dom_sf"/>
</dbReference>
<keyword evidence="3" id="KW-0456">Lyase</keyword>
<dbReference type="GO" id="GO:0016829">
    <property type="term" value="F:lyase activity"/>
    <property type="evidence" value="ECO:0007669"/>
    <property type="project" value="UniProtKB-KW"/>
</dbReference>
<gene>
    <name evidence="6" type="ORF">KHB02_000285</name>
    <name evidence="5" type="ORF">KHB02_03115</name>
</gene>
<dbReference type="EMBL" id="JAGYPE010000001">
    <property type="protein sequence ID" value="MBS4180376.1"/>
    <property type="molecule type" value="Genomic_DNA"/>
</dbReference>
<dbReference type="PROSITE" id="PS00166">
    <property type="entry name" value="ENOYL_COA_HYDRATASE"/>
    <property type="match status" value="1"/>
</dbReference>
<evidence type="ECO:0000313" key="5">
    <source>
        <dbReference type="EMBL" id="MBS4180376.1"/>
    </source>
</evidence>
<dbReference type="Proteomes" id="UP000677265">
    <property type="component" value="Unassembled WGS sequence"/>
</dbReference>
<dbReference type="InterPro" id="IPR001753">
    <property type="entry name" value="Enoyl-CoA_hydra/iso"/>
</dbReference>
<evidence type="ECO:0000313" key="6">
    <source>
        <dbReference type="EMBL" id="MCH6263961.1"/>
    </source>
</evidence>
<comment type="caution">
    <text evidence="5">The sequence shown here is derived from an EMBL/GenBank/DDBJ whole genome shotgun (WGS) entry which is preliminary data.</text>
</comment>
<comment type="similarity">
    <text evidence="1 4">Belongs to the enoyl-CoA hydratase/isomerase family.</text>
</comment>
<dbReference type="PANTHER" id="PTHR11941:SF169">
    <property type="entry name" value="(7AS)-7A-METHYL-1,5-DIOXO-2,3,5,6,7,7A-HEXAHYDRO-1H-INDENE-CARBOXYL-COA HYDROLASE"/>
    <property type="match status" value="1"/>
</dbReference>
<protein>
    <submittedName>
        <fullName evidence="5">Crotonase/enoyl-CoA hydratase family protein</fullName>
    </submittedName>
</protein>
<evidence type="ECO:0000256" key="1">
    <source>
        <dbReference type="ARBA" id="ARBA00005254"/>
    </source>
</evidence>
<evidence type="ECO:0000256" key="4">
    <source>
        <dbReference type="RuleBase" id="RU003707"/>
    </source>
</evidence>
<reference evidence="5" key="1">
    <citation type="submission" date="2021-05" db="EMBL/GenBank/DDBJ databases">
        <title>Novel Bacillus species.</title>
        <authorList>
            <person name="Liu G."/>
        </authorList>
    </citation>
    <scope>NUCLEOTIDE SEQUENCE</scope>
    <source>
        <strain evidence="5 7">FJAT-50051</strain>
    </source>
</reference>
<dbReference type="Gene3D" id="1.10.12.10">
    <property type="entry name" value="Lyase 2-enoyl-coa Hydratase, Chain A, domain 2"/>
    <property type="match status" value="1"/>
</dbReference>
<dbReference type="FunFam" id="3.90.226.10:FF:000009">
    <property type="entry name" value="Carnitinyl-CoA dehydratase"/>
    <property type="match status" value="1"/>
</dbReference>